<protein>
    <submittedName>
        <fullName evidence="1">Uncharacterized protein</fullName>
    </submittedName>
</protein>
<organism evidence="1 2">
    <name type="scientific">Paraburkholderia humisilvae</name>
    <dbReference type="NCBI Taxonomy" id="627669"/>
    <lineage>
        <taxon>Bacteria</taxon>
        <taxon>Pseudomonadati</taxon>
        <taxon>Pseudomonadota</taxon>
        <taxon>Betaproteobacteria</taxon>
        <taxon>Burkholderiales</taxon>
        <taxon>Burkholderiaceae</taxon>
        <taxon>Paraburkholderia</taxon>
    </lineage>
</organism>
<proteinExistence type="predicted"/>
<accession>A0A6J5FCG5</accession>
<dbReference type="AlphaFoldDB" id="A0A6J5FCG5"/>
<reference evidence="1 2" key="1">
    <citation type="submission" date="2020-04" db="EMBL/GenBank/DDBJ databases">
        <authorList>
            <person name="De Canck E."/>
        </authorList>
    </citation>
    <scope>NUCLEOTIDE SEQUENCE [LARGE SCALE GENOMIC DNA]</scope>
    <source>
        <strain evidence="1 2">LMG 29542</strain>
    </source>
</reference>
<dbReference type="EMBL" id="CADIKH010000281">
    <property type="protein sequence ID" value="CAB3775147.1"/>
    <property type="molecule type" value="Genomic_DNA"/>
</dbReference>
<name>A0A6J5FCG5_9BURK</name>
<gene>
    <name evidence="1" type="ORF">LMG29542_08529</name>
</gene>
<dbReference type="Proteomes" id="UP000494363">
    <property type="component" value="Unassembled WGS sequence"/>
</dbReference>
<sequence length="88" mass="10328">MPNRVKVGAQIKVYDAGLTLNNRRRHPMHRFMRGTLGTISVRPRLEVCLEDRLQYELERALNHTVTDSRNRKDTDLAPVLRYFLPPRS</sequence>
<evidence type="ECO:0000313" key="1">
    <source>
        <dbReference type="EMBL" id="CAB3775147.1"/>
    </source>
</evidence>
<keyword evidence="2" id="KW-1185">Reference proteome</keyword>
<evidence type="ECO:0000313" key="2">
    <source>
        <dbReference type="Proteomes" id="UP000494363"/>
    </source>
</evidence>